<protein>
    <recommendedName>
        <fullName evidence="2">DUF4160 domain-containing protein</fullName>
    </recommendedName>
</protein>
<gene>
    <name evidence="1" type="ORF">MNBD_GAMMA10-3095</name>
</gene>
<dbReference type="AlphaFoldDB" id="A0A3B0XRF7"/>
<organism evidence="1">
    <name type="scientific">hydrothermal vent metagenome</name>
    <dbReference type="NCBI Taxonomy" id="652676"/>
    <lineage>
        <taxon>unclassified sequences</taxon>
        <taxon>metagenomes</taxon>
        <taxon>ecological metagenomes</taxon>
    </lineage>
</organism>
<evidence type="ECO:0008006" key="2">
    <source>
        <dbReference type="Google" id="ProtNLM"/>
    </source>
</evidence>
<name>A0A3B0XRF7_9ZZZZ</name>
<accession>A0A3B0XRF7</accession>
<evidence type="ECO:0000313" key="1">
    <source>
        <dbReference type="EMBL" id="VAW65772.1"/>
    </source>
</evidence>
<dbReference type="InterPro" id="IPR025427">
    <property type="entry name" value="DUF4160"/>
</dbReference>
<proteinExistence type="predicted"/>
<dbReference type="Pfam" id="PF13711">
    <property type="entry name" value="DUF4160"/>
    <property type="match status" value="1"/>
</dbReference>
<dbReference type="EMBL" id="UOFJ01000191">
    <property type="protein sequence ID" value="VAW65772.1"/>
    <property type="molecule type" value="Genomic_DNA"/>
</dbReference>
<sequence length="79" mass="9456">MSPTVFKEKGYRFFFFSREESRMHVHVVSGEGEAKFWLEPEIELAKNYNYTRKQLKEIESLVEVHSNELISAWKQHFSS</sequence>
<reference evidence="1" key="1">
    <citation type="submission" date="2018-06" db="EMBL/GenBank/DDBJ databases">
        <authorList>
            <person name="Zhirakovskaya E."/>
        </authorList>
    </citation>
    <scope>NUCLEOTIDE SEQUENCE</scope>
</reference>